<evidence type="ECO:0000313" key="2">
    <source>
        <dbReference type="EMBL" id="QUX31799.1"/>
    </source>
</evidence>
<protein>
    <submittedName>
        <fullName evidence="2">BldC family transcriptional regulator</fullName>
    </submittedName>
</protein>
<dbReference type="Proteomes" id="UP000678016">
    <property type="component" value="Chromosome"/>
</dbReference>
<dbReference type="InterPro" id="IPR009061">
    <property type="entry name" value="DNA-bd_dom_put_sf"/>
</dbReference>
<dbReference type="InterPro" id="IPR010093">
    <property type="entry name" value="SinI_DNA-bd"/>
</dbReference>
<dbReference type="NCBIfam" id="NF033787">
    <property type="entry name" value="HTH_BldC"/>
    <property type="match status" value="1"/>
</dbReference>
<name>A0ABX8CDT5_9ACTN</name>
<reference evidence="3" key="1">
    <citation type="submission" date="2021-05" db="EMBL/GenBank/DDBJ databases">
        <title>Direct Submission.</title>
        <authorList>
            <person name="Li K."/>
            <person name="Gao J."/>
        </authorList>
    </citation>
    <scope>NUCLEOTIDE SEQUENCE [LARGE SCALE GENOMIC DNA]</scope>
    <source>
        <strain evidence="3">HDS12</strain>
    </source>
</reference>
<evidence type="ECO:0000313" key="3">
    <source>
        <dbReference type="Proteomes" id="UP000678016"/>
    </source>
</evidence>
<organism evidence="2 3">
    <name type="scientific">Nocardiopsis akebiae</name>
    <dbReference type="NCBI Taxonomy" id="2831968"/>
    <lineage>
        <taxon>Bacteria</taxon>
        <taxon>Bacillati</taxon>
        <taxon>Actinomycetota</taxon>
        <taxon>Actinomycetes</taxon>
        <taxon>Streptosporangiales</taxon>
        <taxon>Nocardiopsidaceae</taxon>
        <taxon>Nocardiopsis</taxon>
    </lineage>
</organism>
<dbReference type="EMBL" id="CP074132">
    <property type="protein sequence ID" value="QUX31799.1"/>
    <property type="molecule type" value="Genomic_DNA"/>
</dbReference>
<accession>A0ABX8CDT5</accession>
<evidence type="ECO:0000259" key="1">
    <source>
        <dbReference type="Pfam" id="PF12728"/>
    </source>
</evidence>
<dbReference type="Gene3D" id="1.10.1660.10">
    <property type="match status" value="1"/>
</dbReference>
<dbReference type="RefSeq" id="WP_212644456.1">
    <property type="nucleotide sequence ID" value="NZ_CP074132.1"/>
</dbReference>
<dbReference type="Pfam" id="PF12728">
    <property type="entry name" value="HTH_17"/>
    <property type="match status" value="1"/>
</dbReference>
<dbReference type="NCBIfam" id="TIGR01764">
    <property type="entry name" value="excise"/>
    <property type="match status" value="1"/>
</dbReference>
<dbReference type="InterPro" id="IPR048048">
    <property type="entry name" value="BldC-like"/>
</dbReference>
<feature type="domain" description="Helix-turn-helix" evidence="1">
    <location>
        <begin position="15"/>
        <end position="62"/>
    </location>
</feature>
<keyword evidence="3" id="KW-1185">Reference proteome</keyword>
<sequence length="70" mass="7847">MSPGPTTPALRTLRVLTPGEVAQTFRVDSRTVSRWAKEGRITSFRIPGGHRRFLKHEVDALLVASTFLTR</sequence>
<gene>
    <name evidence="2" type="ORF">KGD83_16200</name>
</gene>
<dbReference type="InterPro" id="IPR041657">
    <property type="entry name" value="HTH_17"/>
</dbReference>
<proteinExistence type="predicted"/>
<dbReference type="SUPFAM" id="SSF46955">
    <property type="entry name" value="Putative DNA-binding domain"/>
    <property type="match status" value="1"/>
</dbReference>